<dbReference type="GO" id="GO:0008324">
    <property type="term" value="F:monoatomic cation transmembrane transporter activity"/>
    <property type="evidence" value="ECO:0007669"/>
    <property type="project" value="InterPro"/>
</dbReference>
<dbReference type="Gene3D" id="3.30.70.1450">
    <property type="entry name" value="Regulator of K+ conductance, C-terminal domain"/>
    <property type="match status" value="2"/>
</dbReference>
<dbReference type="PANTHER" id="PTHR43652:SF2">
    <property type="entry name" value="BASIC AMINO ACID ANTIPORTER YFCC-RELATED"/>
    <property type="match status" value="1"/>
</dbReference>
<dbReference type="InterPro" id="IPR006037">
    <property type="entry name" value="RCK_C"/>
</dbReference>
<dbReference type="GO" id="GO:0006813">
    <property type="term" value="P:potassium ion transport"/>
    <property type="evidence" value="ECO:0007669"/>
    <property type="project" value="InterPro"/>
</dbReference>
<evidence type="ECO:0000313" key="12">
    <source>
        <dbReference type="Proteomes" id="UP000290037"/>
    </source>
</evidence>
<dbReference type="EMBL" id="QOVN01000009">
    <property type="protein sequence ID" value="RXG27146.1"/>
    <property type="molecule type" value="Genomic_DNA"/>
</dbReference>
<evidence type="ECO:0000256" key="2">
    <source>
        <dbReference type="ARBA" id="ARBA00022448"/>
    </source>
</evidence>
<feature type="transmembrane region" description="Helical" evidence="7">
    <location>
        <begin position="100"/>
        <end position="127"/>
    </location>
</feature>
<keyword evidence="12" id="KW-1185">Reference proteome</keyword>
<accession>A0A1M5UE76</accession>
<dbReference type="PANTHER" id="PTHR43652">
    <property type="entry name" value="BASIC AMINO ACID ANTIPORTER YFCC-RELATED"/>
    <property type="match status" value="1"/>
</dbReference>
<proteinExistence type="predicted"/>
<dbReference type="Pfam" id="PF02080">
    <property type="entry name" value="TrkA_C"/>
    <property type="match status" value="2"/>
</dbReference>
<dbReference type="AlphaFoldDB" id="A0A1M5UE76"/>
<feature type="domain" description="RCK C-terminal" evidence="8">
    <location>
        <begin position="304"/>
        <end position="389"/>
    </location>
</feature>
<sequence length="594" mass="65055">MLEGFYAFTETYDLYITGISLIWMVFALIRGKRNPSYVFAGIVLLFLICGYIQVESILNAAITKSVLLIFIVVALSAAINRNMNLDLYLDRVLGGIRSPILFLGVLCMLVALISSVFNNTPVVIILIPYMMKMAEKYEIAPSKLLIPLSFAAILGGMLTLIGTSTNLVLNGLIAGSGLPEFGFADFLLPGSLVVIAGVLYLMTLGYYLLPQRAFNFKKKQDAVRKYFVEAKIPAASALSGLSLSESGLKEYKGVSLIELIRGSRSFEVVASRNMILQEGDRLIFSGSLTDVMQINAEERKLEFIAEKRLAHENKVEFVEISIPTNSSLDGKRVNETNFRQRYGATILAVHRNSEDLSGRIGELQLKSGDLLIVVPHINLTDALRADFYILSNVTQEQQPLSQKIKLGLGLVAIITAALIVQLDLFLTLGLILTLAVVLGFTSIQEIKNEFRLNLFVILVSSLLVGEVFMSTGLANEVSSWILNAVLPYGFNGVVLGLMLFTTLLTSFITNVAAVSIAFPLAYSISATTGIPSEALFLAVAFAASAAFMTPIGYQTNLLIMAPGDYRFKDFFKAGAPLTLIYLGVIWGYLYFIYT</sequence>
<evidence type="ECO:0000256" key="1">
    <source>
        <dbReference type="ARBA" id="ARBA00004141"/>
    </source>
</evidence>
<organism evidence="10 11">
    <name type="scientific">Leeuwenhoekiella palythoae</name>
    <dbReference type="NCBI Taxonomy" id="573501"/>
    <lineage>
        <taxon>Bacteria</taxon>
        <taxon>Pseudomonadati</taxon>
        <taxon>Bacteroidota</taxon>
        <taxon>Flavobacteriia</taxon>
        <taxon>Flavobacteriales</taxon>
        <taxon>Flavobacteriaceae</taxon>
        <taxon>Leeuwenhoekiella</taxon>
    </lineage>
</organism>
<dbReference type="OrthoDB" id="9765532at2"/>
<feature type="transmembrane region" description="Helical" evidence="7">
    <location>
        <begin position="494"/>
        <end position="522"/>
    </location>
</feature>
<evidence type="ECO:0000313" key="10">
    <source>
        <dbReference type="EMBL" id="SHH61269.1"/>
    </source>
</evidence>
<keyword evidence="6 7" id="KW-0472">Membrane</keyword>
<evidence type="ECO:0000313" key="9">
    <source>
        <dbReference type="EMBL" id="RXG27146.1"/>
    </source>
</evidence>
<feature type="transmembrane region" description="Helical" evidence="7">
    <location>
        <begin position="12"/>
        <end position="29"/>
    </location>
</feature>
<dbReference type="Proteomes" id="UP000184240">
    <property type="component" value="Unassembled WGS sequence"/>
</dbReference>
<evidence type="ECO:0000256" key="6">
    <source>
        <dbReference type="ARBA" id="ARBA00023136"/>
    </source>
</evidence>
<gene>
    <name evidence="9" type="ORF">DSM01_3220</name>
    <name evidence="10" type="ORF">SAMN04487999_0642</name>
</gene>
<evidence type="ECO:0000256" key="4">
    <source>
        <dbReference type="ARBA" id="ARBA00022737"/>
    </source>
</evidence>
<keyword evidence="2" id="KW-0813">Transport</keyword>
<reference evidence="11" key="2">
    <citation type="submission" date="2016-11" db="EMBL/GenBank/DDBJ databases">
        <authorList>
            <person name="Varghese N."/>
            <person name="Submissions S."/>
        </authorList>
    </citation>
    <scope>NUCLEOTIDE SEQUENCE [LARGE SCALE GENOMIC DNA]</scope>
    <source>
        <strain evidence="11">DSM 19859</strain>
    </source>
</reference>
<dbReference type="Pfam" id="PF03600">
    <property type="entry name" value="CitMHS"/>
    <property type="match status" value="1"/>
</dbReference>
<evidence type="ECO:0000313" key="11">
    <source>
        <dbReference type="Proteomes" id="UP000184240"/>
    </source>
</evidence>
<evidence type="ECO:0000259" key="8">
    <source>
        <dbReference type="PROSITE" id="PS51202"/>
    </source>
</evidence>
<evidence type="ECO:0000256" key="7">
    <source>
        <dbReference type="SAM" id="Phobius"/>
    </source>
</evidence>
<feature type="transmembrane region" description="Helical" evidence="7">
    <location>
        <begin position="573"/>
        <end position="593"/>
    </location>
</feature>
<keyword evidence="3 7" id="KW-0812">Transmembrane</keyword>
<dbReference type="InterPro" id="IPR051679">
    <property type="entry name" value="DASS-Related_Transporters"/>
</dbReference>
<feature type="transmembrane region" description="Helical" evidence="7">
    <location>
        <begin position="455"/>
        <end position="474"/>
    </location>
</feature>
<evidence type="ECO:0000256" key="3">
    <source>
        <dbReference type="ARBA" id="ARBA00022692"/>
    </source>
</evidence>
<feature type="transmembrane region" description="Helical" evidence="7">
    <location>
        <begin position="426"/>
        <end position="443"/>
    </location>
</feature>
<comment type="subcellular location">
    <subcellularLocation>
        <location evidence="1">Membrane</location>
        <topology evidence="1">Multi-pass membrane protein</topology>
    </subcellularLocation>
</comment>
<keyword evidence="5 7" id="KW-1133">Transmembrane helix</keyword>
<reference evidence="9 12" key="3">
    <citation type="submission" date="2018-07" db="EMBL/GenBank/DDBJ databases">
        <title>Leeuwenhoekiella genomics.</title>
        <authorList>
            <person name="Tahon G."/>
            <person name="Willems A."/>
        </authorList>
    </citation>
    <scope>NUCLEOTIDE SEQUENCE [LARGE SCALE GENOMIC DNA]</scope>
    <source>
        <strain evidence="9 12">LMG 24856</strain>
    </source>
</reference>
<reference evidence="10" key="1">
    <citation type="submission" date="2016-11" db="EMBL/GenBank/DDBJ databases">
        <authorList>
            <person name="Jaros S."/>
            <person name="Januszkiewicz K."/>
            <person name="Wedrychowicz H."/>
        </authorList>
    </citation>
    <scope>NUCLEOTIDE SEQUENCE [LARGE SCALE GENOMIC DNA]</scope>
    <source>
        <strain evidence="10">DSM 19859</strain>
    </source>
</reference>
<dbReference type="Proteomes" id="UP000290037">
    <property type="component" value="Unassembled WGS sequence"/>
</dbReference>
<dbReference type="PROSITE" id="PS51202">
    <property type="entry name" value="RCK_C"/>
    <property type="match status" value="2"/>
</dbReference>
<protein>
    <submittedName>
        <fullName evidence="10">Di-and tricarboxylate transporter</fullName>
    </submittedName>
    <submittedName>
        <fullName evidence="9">Di/tricarboxylate transporter</fullName>
    </submittedName>
</protein>
<dbReference type="GO" id="GO:0005886">
    <property type="term" value="C:plasma membrane"/>
    <property type="evidence" value="ECO:0007669"/>
    <property type="project" value="TreeGrafter"/>
</dbReference>
<dbReference type="InterPro" id="IPR036721">
    <property type="entry name" value="RCK_C_sf"/>
</dbReference>
<feature type="transmembrane region" description="Helical" evidence="7">
    <location>
        <begin position="186"/>
        <end position="209"/>
    </location>
</feature>
<keyword evidence="4" id="KW-0677">Repeat</keyword>
<feature type="transmembrane region" description="Helical" evidence="7">
    <location>
        <begin position="534"/>
        <end position="553"/>
    </location>
</feature>
<name>A0A1M5UE76_9FLAO</name>
<feature type="domain" description="RCK C-terminal" evidence="8">
    <location>
        <begin position="214"/>
        <end position="300"/>
    </location>
</feature>
<feature type="transmembrane region" description="Helical" evidence="7">
    <location>
        <begin position="35"/>
        <end position="54"/>
    </location>
</feature>
<dbReference type="STRING" id="573501.SAMN04487999_0642"/>
<dbReference type="RefSeq" id="WP_072980263.1">
    <property type="nucleotide sequence ID" value="NZ_FQXT01000001.1"/>
</dbReference>
<dbReference type="EMBL" id="FQXT01000001">
    <property type="protein sequence ID" value="SHH61269.1"/>
    <property type="molecule type" value="Genomic_DNA"/>
</dbReference>
<dbReference type="InterPro" id="IPR004680">
    <property type="entry name" value="Cit_transptr-like_dom"/>
</dbReference>
<feature type="transmembrane region" description="Helical" evidence="7">
    <location>
        <begin position="148"/>
        <end position="174"/>
    </location>
</feature>
<dbReference type="SUPFAM" id="SSF116726">
    <property type="entry name" value="TrkA C-terminal domain-like"/>
    <property type="match status" value="2"/>
</dbReference>
<evidence type="ECO:0000256" key="5">
    <source>
        <dbReference type="ARBA" id="ARBA00022989"/>
    </source>
</evidence>
<feature type="transmembrane region" description="Helical" evidence="7">
    <location>
        <begin position="61"/>
        <end position="80"/>
    </location>
</feature>